<dbReference type="PANTHER" id="PTHR30126">
    <property type="entry name" value="HTH-TYPE TRANSCRIPTIONAL REGULATOR"/>
    <property type="match status" value="1"/>
</dbReference>
<dbReference type="Pfam" id="PF00126">
    <property type="entry name" value="HTH_1"/>
    <property type="match status" value="1"/>
</dbReference>
<dbReference type="Gene3D" id="3.40.190.290">
    <property type="match status" value="1"/>
</dbReference>
<evidence type="ECO:0000256" key="2">
    <source>
        <dbReference type="ARBA" id="ARBA00023015"/>
    </source>
</evidence>
<dbReference type="EMBL" id="BJNV01000017">
    <property type="protein sequence ID" value="GEC95352.1"/>
    <property type="molecule type" value="Genomic_DNA"/>
</dbReference>
<dbReference type="InterPro" id="IPR036388">
    <property type="entry name" value="WH-like_DNA-bd_sf"/>
</dbReference>
<dbReference type="Pfam" id="PF03466">
    <property type="entry name" value="LysR_substrate"/>
    <property type="match status" value="1"/>
</dbReference>
<dbReference type="FunFam" id="1.10.10.10:FF:000001">
    <property type="entry name" value="LysR family transcriptional regulator"/>
    <property type="match status" value="1"/>
</dbReference>
<dbReference type="OrthoDB" id="5914299at2"/>
<keyword evidence="4" id="KW-0804">Transcription</keyword>
<accession>A0A4Y4CTD7</accession>
<dbReference type="CDD" id="cd05466">
    <property type="entry name" value="PBP2_LTTR_substrate"/>
    <property type="match status" value="1"/>
</dbReference>
<dbReference type="InterPro" id="IPR000847">
    <property type="entry name" value="LysR_HTH_N"/>
</dbReference>
<dbReference type="GO" id="GO:0003700">
    <property type="term" value="F:DNA-binding transcription factor activity"/>
    <property type="evidence" value="ECO:0007669"/>
    <property type="project" value="InterPro"/>
</dbReference>
<comment type="caution">
    <text evidence="6">The sequence shown here is derived from an EMBL/GenBank/DDBJ whole genome shotgun (WGS) entry which is preliminary data.</text>
</comment>
<evidence type="ECO:0000313" key="7">
    <source>
        <dbReference type="Proteomes" id="UP000318422"/>
    </source>
</evidence>
<evidence type="ECO:0000313" key="6">
    <source>
        <dbReference type="EMBL" id="GEC95352.1"/>
    </source>
</evidence>
<name>A0A4Y4CTD7_ZOORA</name>
<dbReference type="PRINTS" id="PR00039">
    <property type="entry name" value="HTHLYSR"/>
</dbReference>
<dbReference type="SUPFAM" id="SSF53850">
    <property type="entry name" value="Periplasmic binding protein-like II"/>
    <property type="match status" value="1"/>
</dbReference>
<keyword evidence="7" id="KW-1185">Reference proteome</keyword>
<gene>
    <name evidence="6" type="ORF">ZRA01_14250</name>
</gene>
<sequence length="299" mass="32812">MNLNQLRHLIALAEHHSFSKAAEALFLTQPALSRSIQALEQDLDVRLVDRDGKRTTLTAYGELVAARAERILFEARELKRGVELLKEGQLGALSVGFGPTPAAVLMQPFLTHMASHYPRMQLKIARGSVELLVQSLRNESVDIIAVDRRALLTADDLAIGPVATLRGGFLCRSGHPLTALAQIDLAALRQYPVASTPLSDELARLLVEQLGPDAHPARLVTLDSEDINSLLDLVEATDTVFFGIFACARARIAAGRVCEIHVQPHFERFGQYALVTLARRSMSPAVEVFRAFFAENFGE</sequence>
<dbReference type="Gene3D" id="1.10.10.10">
    <property type="entry name" value="Winged helix-like DNA-binding domain superfamily/Winged helix DNA-binding domain"/>
    <property type="match status" value="1"/>
</dbReference>
<proteinExistence type="inferred from homology"/>
<keyword evidence="2" id="KW-0805">Transcription regulation</keyword>
<comment type="similarity">
    <text evidence="1">Belongs to the LysR transcriptional regulatory family.</text>
</comment>
<dbReference type="PROSITE" id="PS50931">
    <property type="entry name" value="HTH_LYSR"/>
    <property type="match status" value="1"/>
</dbReference>
<organism evidence="6 7">
    <name type="scientific">Zoogloea ramigera</name>
    <dbReference type="NCBI Taxonomy" id="350"/>
    <lineage>
        <taxon>Bacteria</taxon>
        <taxon>Pseudomonadati</taxon>
        <taxon>Pseudomonadota</taxon>
        <taxon>Betaproteobacteria</taxon>
        <taxon>Rhodocyclales</taxon>
        <taxon>Zoogloeaceae</taxon>
        <taxon>Zoogloea</taxon>
    </lineage>
</organism>
<dbReference type="Proteomes" id="UP000318422">
    <property type="component" value="Unassembled WGS sequence"/>
</dbReference>
<feature type="domain" description="HTH lysR-type" evidence="5">
    <location>
        <begin position="1"/>
        <end position="58"/>
    </location>
</feature>
<protein>
    <submittedName>
        <fullName evidence="6">Transcriptional regulator</fullName>
    </submittedName>
</protein>
<dbReference type="InterPro" id="IPR005119">
    <property type="entry name" value="LysR_subst-bd"/>
</dbReference>
<dbReference type="SUPFAM" id="SSF46785">
    <property type="entry name" value="Winged helix' DNA-binding domain"/>
    <property type="match status" value="1"/>
</dbReference>
<dbReference type="InterPro" id="IPR036390">
    <property type="entry name" value="WH_DNA-bd_sf"/>
</dbReference>
<dbReference type="RefSeq" id="WP_141350767.1">
    <property type="nucleotide sequence ID" value="NZ_BJNV01000017.1"/>
</dbReference>
<evidence type="ECO:0000256" key="1">
    <source>
        <dbReference type="ARBA" id="ARBA00009437"/>
    </source>
</evidence>
<evidence type="ECO:0000256" key="4">
    <source>
        <dbReference type="ARBA" id="ARBA00023163"/>
    </source>
</evidence>
<dbReference type="GO" id="GO:0000976">
    <property type="term" value="F:transcription cis-regulatory region binding"/>
    <property type="evidence" value="ECO:0007669"/>
    <property type="project" value="TreeGrafter"/>
</dbReference>
<evidence type="ECO:0000259" key="5">
    <source>
        <dbReference type="PROSITE" id="PS50931"/>
    </source>
</evidence>
<reference evidence="6 7" key="1">
    <citation type="submission" date="2019-06" db="EMBL/GenBank/DDBJ databases">
        <title>Whole genome shotgun sequence of Zoogloea ramigera NBRC 15342.</title>
        <authorList>
            <person name="Hosoyama A."/>
            <person name="Uohara A."/>
            <person name="Ohji S."/>
            <person name="Ichikawa N."/>
        </authorList>
    </citation>
    <scope>NUCLEOTIDE SEQUENCE [LARGE SCALE GENOMIC DNA]</scope>
    <source>
        <strain evidence="6 7">NBRC 15342</strain>
    </source>
</reference>
<dbReference type="PANTHER" id="PTHR30126:SF98">
    <property type="entry name" value="HTH-TYPE TRANSCRIPTIONAL ACTIVATOR BAUR"/>
    <property type="match status" value="1"/>
</dbReference>
<keyword evidence="3" id="KW-0238">DNA-binding</keyword>
<evidence type="ECO:0000256" key="3">
    <source>
        <dbReference type="ARBA" id="ARBA00023125"/>
    </source>
</evidence>
<dbReference type="AlphaFoldDB" id="A0A4Y4CTD7"/>